<feature type="domain" description="CHAT" evidence="2">
    <location>
        <begin position="1136"/>
        <end position="1472"/>
    </location>
</feature>
<dbReference type="STRING" id="1051890.A0A3N4LIS7"/>
<protein>
    <recommendedName>
        <fullName evidence="2">CHAT domain-containing protein</fullName>
    </recommendedName>
</protein>
<proteinExistence type="predicted"/>
<gene>
    <name evidence="3" type="ORF">L211DRAFT_840775</name>
</gene>
<evidence type="ECO:0000256" key="1">
    <source>
        <dbReference type="SAM" id="MobiDB-lite"/>
    </source>
</evidence>
<organism evidence="3 4">
    <name type="scientific">Terfezia boudieri ATCC MYA-4762</name>
    <dbReference type="NCBI Taxonomy" id="1051890"/>
    <lineage>
        <taxon>Eukaryota</taxon>
        <taxon>Fungi</taxon>
        <taxon>Dikarya</taxon>
        <taxon>Ascomycota</taxon>
        <taxon>Pezizomycotina</taxon>
        <taxon>Pezizomycetes</taxon>
        <taxon>Pezizales</taxon>
        <taxon>Pezizaceae</taxon>
        <taxon>Terfezia</taxon>
    </lineage>
</organism>
<dbReference type="InParanoid" id="A0A3N4LIS7"/>
<dbReference type="InterPro" id="IPR024983">
    <property type="entry name" value="CHAT_dom"/>
</dbReference>
<dbReference type="OrthoDB" id="5419722at2759"/>
<dbReference type="Proteomes" id="UP000267821">
    <property type="component" value="Unassembled WGS sequence"/>
</dbReference>
<evidence type="ECO:0000259" key="2">
    <source>
        <dbReference type="Pfam" id="PF12770"/>
    </source>
</evidence>
<name>A0A3N4LIS7_9PEZI</name>
<feature type="region of interest" description="Disordered" evidence="1">
    <location>
        <begin position="1205"/>
        <end position="1225"/>
    </location>
</feature>
<accession>A0A3N4LIS7</accession>
<dbReference type="Pfam" id="PF12770">
    <property type="entry name" value="CHAT"/>
    <property type="match status" value="1"/>
</dbReference>
<keyword evidence="4" id="KW-1185">Reference proteome</keyword>
<reference evidence="3 4" key="1">
    <citation type="journal article" date="2018" name="Nat. Ecol. Evol.">
        <title>Pezizomycetes genomes reveal the molecular basis of ectomycorrhizal truffle lifestyle.</title>
        <authorList>
            <person name="Murat C."/>
            <person name="Payen T."/>
            <person name="Noel B."/>
            <person name="Kuo A."/>
            <person name="Morin E."/>
            <person name="Chen J."/>
            <person name="Kohler A."/>
            <person name="Krizsan K."/>
            <person name="Balestrini R."/>
            <person name="Da Silva C."/>
            <person name="Montanini B."/>
            <person name="Hainaut M."/>
            <person name="Levati E."/>
            <person name="Barry K.W."/>
            <person name="Belfiori B."/>
            <person name="Cichocki N."/>
            <person name="Clum A."/>
            <person name="Dockter R.B."/>
            <person name="Fauchery L."/>
            <person name="Guy J."/>
            <person name="Iotti M."/>
            <person name="Le Tacon F."/>
            <person name="Lindquist E.A."/>
            <person name="Lipzen A."/>
            <person name="Malagnac F."/>
            <person name="Mello A."/>
            <person name="Molinier V."/>
            <person name="Miyauchi S."/>
            <person name="Poulain J."/>
            <person name="Riccioni C."/>
            <person name="Rubini A."/>
            <person name="Sitrit Y."/>
            <person name="Splivallo R."/>
            <person name="Traeger S."/>
            <person name="Wang M."/>
            <person name="Zifcakova L."/>
            <person name="Wipf D."/>
            <person name="Zambonelli A."/>
            <person name="Paolocci F."/>
            <person name="Nowrousian M."/>
            <person name="Ottonello S."/>
            <person name="Baldrian P."/>
            <person name="Spatafora J.W."/>
            <person name="Henrissat B."/>
            <person name="Nagy L.G."/>
            <person name="Aury J.M."/>
            <person name="Wincker P."/>
            <person name="Grigoriev I.V."/>
            <person name="Bonfante P."/>
            <person name="Martin F.M."/>
        </authorList>
    </citation>
    <scope>NUCLEOTIDE SEQUENCE [LARGE SCALE GENOMIC DNA]</scope>
    <source>
        <strain evidence="3 4">ATCC MYA-4762</strain>
    </source>
</reference>
<dbReference type="EMBL" id="ML121560">
    <property type="protein sequence ID" value="RPB21342.1"/>
    <property type="molecule type" value="Genomic_DNA"/>
</dbReference>
<evidence type="ECO:0000313" key="3">
    <source>
        <dbReference type="EMBL" id="RPB21342.1"/>
    </source>
</evidence>
<feature type="compositionally biased region" description="Low complexity" evidence="1">
    <location>
        <begin position="1210"/>
        <end position="1221"/>
    </location>
</feature>
<sequence>MKSIQLSKDSDENFPLTPPISTYPQVGTCPVIYYGHYSSLYPLLPSSCVPLLELAVFYSKLPMAPECLAEFKKLYNLPEFRPDIRTRTGLSTGVTEIQGFLGFIVTSLEHALALQDLQRDFKSAKKILDTAASKLAMRRNLYGALLSDGGIEHNEGVSAHLEEATAAVEKVVSMMRVVMEFNITCRLDNGLGVMTAVQEWLRGIDMENYKDVQVMCIYFYYRLGRLANGMYIMFDPARYGDIPVLPGNVSELELQPWQSIALLRVFMQTTGRFREAFSLLHSEENIEFTNTQARIDRYKSYLDDCYKYQGPQEVPQRGETAQGGWPIQQPVWYYILRAKLALVTEFCQAEDVEAAKQHLKESESILDSALAIFDSHYPELKVHKEALMLRALDARCRVLALSGCTPKSLFKAWISLADGAYKLRNIQHFLIGLETALKYVDFPKDSPNGFDGHLKLYRQLEKQYIANGNLLDLLCKLMVLSEIGLQVQRGLGHITEIVKDFHARFPEVQCWQVQVLIAQGIVLRFLRNMSYAAANFWVEMTRRYHDDEKEFWDKHYIPIPESLSNFPLDQVDKTLLPRNKGIFEMLVGLQSNSVWEVLFKCLKADFRAGVLTEVGVRSLVGQNETGSSLHPTSDSLRDHLLGSQVTTEKWFSWYQNVKQWLLKPTSWGPEHNRHILLARLLYIRAEASQKLHNTAGNNSPHEAELYGHQYIHYITEFLYNLYPELCSTARDTYSSICATLHENIGIMYLSLACRVRVDINCNAAGDYFAKAKLAYENARREHRRLAQVSEESIVLCKLALLFVLGKTHAIPTTLRPVSQAAAMKYLYEAQRLCDVYRSNVVRLEMGAYSLQLQQDTVNTELGINLSAHNTALSILMSANDDDWANPEQRVDCAGLLKYQNRNRETQIWEWVQMAKSRVLSEFSLMAPGNALLAATQGMVHQISAAKQAELDSLVRQDIDALQSLRQGKVTEQVKLRAIYDKVHKRLLEQLGRISETNCNPSTAQDTAAEPVLSSEALFSIQEAERLAIAAGGPVLLVQWFQYFVCNRFHTNDANMLYEGVSGLQLAMHTIRVSPRRDISSGSPELKTFKLKHHPCLVEDWIRDNMDFPVGDADGVKAKQRTLGLESSNERLRELDFLVAPLGEVSQRGDTLVFSPTRSLHRIPLHALQLPDGELVIKRNPVVYCQNLTILRKSYWINPLKSERDQHQRRSAPNLASEASSAEPEENSCFTPFTAAIFNDSPRCSSLGRECLRVPCPRCSEIIQLGAKFKPPSHTYLAPDARKELFLQTLQNPPSVIHVNLHGVFPEELPNRTNPLLSEDKLENEKCASLNPDYFTGHLIQFPESELTAMDILEHAASYTRPSYKPFHVSLITCSSSRMQIDSTDNGIGLVGSFLYSGATSVLAALWNIQDEDGMMFAKNFYEDADGFVGVGCSGGATVVNLAKAAQRTVLAMVEGENGRLPPYHWAGFVLHGWWVYDADSDCCLQE</sequence>
<evidence type="ECO:0000313" key="4">
    <source>
        <dbReference type="Proteomes" id="UP000267821"/>
    </source>
</evidence>